<evidence type="ECO:0000256" key="1">
    <source>
        <dbReference type="SAM" id="MobiDB-lite"/>
    </source>
</evidence>
<dbReference type="HOGENOM" id="CLU_046439_1_0_1"/>
<dbReference type="AlphaFoldDB" id="A0A0C3FRB6"/>
<reference evidence="3" key="2">
    <citation type="submission" date="2015-01" db="EMBL/GenBank/DDBJ databases">
        <title>Evolutionary Origins and Diversification of the Mycorrhizal Mutualists.</title>
        <authorList>
            <consortium name="DOE Joint Genome Institute"/>
            <consortium name="Mycorrhizal Genomics Consortium"/>
            <person name="Kohler A."/>
            <person name="Kuo A."/>
            <person name="Nagy L.G."/>
            <person name="Floudas D."/>
            <person name="Copeland A."/>
            <person name="Barry K.W."/>
            <person name="Cichocki N."/>
            <person name="Veneault-Fourrey C."/>
            <person name="LaButti K."/>
            <person name="Lindquist E.A."/>
            <person name="Lipzen A."/>
            <person name="Lundell T."/>
            <person name="Morin E."/>
            <person name="Murat C."/>
            <person name="Riley R."/>
            <person name="Ohm R."/>
            <person name="Sun H."/>
            <person name="Tunlid A."/>
            <person name="Henrissat B."/>
            <person name="Grigoriev I.V."/>
            <person name="Hibbett D.S."/>
            <person name="Martin F."/>
        </authorList>
    </citation>
    <scope>NUCLEOTIDE SEQUENCE [LARGE SCALE GENOMIC DNA]</scope>
    <source>
        <strain evidence="3">F 1598</strain>
    </source>
</reference>
<dbReference type="EMBL" id="KN832995">
    <property type="protein sequence ID" value="KIM82249.1"/>
    <property type="molecule type" value="Genomic_DNA"/>
</dbReference>
<accession>A0A0C3FRB6</accession>
<gene>
    <name evidence="2" type="ORF">PILCRDRAFT_8071</name>
</gene>
<proteinExistence type="predicted"/>
<feature type="region of interest" description="Disordered" evidence="1">
    <location>
        <begin position="103"/>
        <end position="131"/>
    </location>
</feature>
<organism evidence="2 3">
    <name type="scientific">Piloderma croceum (strain F 1598)</name>
    <dbReference type="NCBI Taxonomy" id="765440"/>
    <lineage>
        <taxon>Eukaryota</taxon>
        <taxon>Fungi</taxon>
        <taxon>Dikarya</taxon>
        <taxon>Basidiomycota</taxon>
        <taxon>Agaricomycotina</taxon>
        <taxon>Agaricomycetes</taxon>
        <taxon>Agaricomycetidae</taxon>
        <taxon>Atheliales</taxon>
        <taxon>Atheliaceae</taxon>
        <taxon>Piloderma</taxon>
    </lineage>
</organism>
<sequence length="218" mass="23582">MPLVKPCLKAQLRCESDPLPFASCPKLLFSPHVHFPPTPTLTSTHAAYSPRTYDRAPIAISPNACALPERGGRMYSPTSGSSNATQAKGSYFHPNAYEACEPELESSHITVPPPPSLIPDLSSESDESDEVVVTPPDSKAMIPPISVHWANHTKHSRSHTPETLETALSFLPHPPSPMRDKGKAVRSLSRPRSGTSHRDVKSRDAFKEAALDGCLGGF</sequence>
<evidence type="ECO:0000313" key="3">
    <source>
        <dbReference type="Proteomes" id="UP000054166"/>
    </source>
</evidence>
<evidence type="ECO:0000313" key="2">
    <source>
        <dbReference type="EMBL" id="KIM82249.1"/>
    </source>
</evidence>
<dbReference type="Proteomes" id="UP000054166">
    <property type="component" value="Unassembled WGS sequence"/>
</dbReference>
<keyword evidence="3" id="KW-1185">Reference proteome</keyword>
<feature type="region of interest" description="Disordered" evidence="1">
    <location>
        <begin position="168"/>
        <end position="204"/>
    </location>
</feature>
<reference evidence="2 3" key="1">
    <citation type="submission" date="2014-04" db="EMBL/GenBank/DDBJ databases">
        <authorList>
            <consortium name="DOE Joint Genome Institute"/>
            <person name="Kuo A."/>
            <person name="Tarkka M."/>
            <person name="Buscot F."/>
            <person name="Kohler A."/>
            <person name="Nagy L.G."/>
            <person name="Floudas D."/>
            <person name="Copeland A."/>
            <person name="Barry K.W."/>
            <person name="Cichocki N."/>
            <person name="Veneault-Fourrey C."/>
            <person name="LaButti K."/>
            <person name="Lindquist E.A."/>
            <person name="Lipzen A."/>
            <person name="Lundell T."/>
            <person name="Morin E."/>
            <person name="Murat C."/>
            <person name="Sun H."/>
            <person name="Tunlid A."/>
            <person name="Henrissat B."/>
            <person name="Grigoriev I.V."/>
            <person name="Hibbett D.S."/>
            <person name="Martin F."/>
            <person name="Nordberg H.P."/>
            <person name="Cantor M.N."/>
            <person name="Hua S.X."/>
        </authorList>
    </citation>
    <scope>NUCLEOTIDE SEQUENCE [LARGE SCALE GENOMIC DNA]</scope>
    <source>
        <strain evidence="2 3">F 1598</strain>
    </source>
</reference>
<dbReference type="OrthoDB" id="3204502at2759"/>
<protein>
    <submittedName>
        <fullName evidence="2">Uncharacterized protein</fullName>
    </submittedName>
</protein>
<name>A0A0C3FRB6_PILCF</name>
<dbReference type="InParanoid" id="A0A0C3FRB6"/>